<evidence type="ECO:0000256" key="2">
    <source>
        <dbReference type="SAM" id="MobiDB-lite"/>
    </source>
</evidence>
<dbReference type="InterPro" id="IPR027417">
    <property type="entry name" value="P-loop_NTPase"/>
</dbReference>
<dbReference type="Proteomes" id="UP001273166">
    <property type="component" value="Unassembled WGS sequence"/>
</dbReference>
<dbReference type="SUPFAM" id="SSF52540">
    <property type="entry name" value="P-loop containing nucleoside triphosphate hydrolases"/>
    <property type="match status" value="1"/>
</dbReference>
<dbReference type="Pfam" id="PF24883">
    <property type="entry name" value="NPHP3_N"/>
    <property type="match status" value="1"/>
</dbReference>
<evidence type="ECO:0000256" key="1">
    <source>
        <dbReference type="ARBA" id="ARBA00022737"/>
    </source>
</evidence>
<keyword evidence="1" id="KW-0677">Repeat</keyword>
<dbReference type="AlphaFoldDB" id="A0AAJ0GN12"/>
<protein>
    <recommendedName>
        <fullName evidence="3">Nephrocystin 3-like N-terminal domain-containing protein</fullName>
    </recommendedName>
</protein>
<sequence length="894" mass="100893">MEFLATASTFATLTGFAMQLYSNCKWYIGVAKDDCPNDLKLIMVEAASLEATLRTVKDILDLSDKATNERLLRQVGGPAHEVDGCLKRLLALVPTPMKDAADGDSRKRAKDRAKLIFNAVTWAASGKKGQCDFLLKALREQKATLSLGLTTELSRDVRQMADDIRDVKKHLSHVEEAELYKWLEKINPSVNHNHAGLLYESETCQWLTKSAKWRDWLLGQAQSRILWVHGIPGAGKTVLSYYMVEELRRRARHEKTQHGKKQGVAYYYCYHQRNTDETVPFLTWVLSQLCRASNYIPETLKEIHDSGCEPTWRELLDCLAAVLTKFDDAYIVVDAVDETSERANLLRVLAELGKRFHNLHLAVTSREESDIVEAFHKRSVGVSMSNEGVSEDIRAYVASALQQDTRYRHWPAALRDSVAGKLPVKARGMFRYAACHLEILGDCTSTDDVSRELSRLPESLDETYERILLKIKAPHRANAALALAFIMGSHDHTGPVRGQTLVDAVASWQNNKSTTSSSRSQSQSLLTIEMLRRFCSCLIKVQPGESKGESYVDLAHYTVREFLQSDRVANSKDLAVFALKEEKVDEIYCSTVLSAAAAYKGTPPDVRNIREDVNGDPVDWPLYALRRTRVAMFWSRHTLVREPSIKSTLLALLDPYNKPFRGLQLLGSDGPHDMSHEIMFEWLAQFNPRPDERERLAAHLTMIVGFEDANLVKEFLEQYRRHNKSDPGALFRTPMTVVFPVQFDVYRKTGKYEKTATQVTVLDFYNKGKELGYDTKGERDMLRTVFGAYLSSFSSSSSSSSGGHQQPRSPAHAPPKVSGSGGGGGGHHRSTTPTPRTPQLALGHDQETSHHRIIVFRSSTFFFFGGEQETRRHKHRVRGWRTGTTYTKHGFLHR</sequence>
<comment type="caution">
    <text evidence="4">The sequence shown here is derived from an EMBL/GenBank/DDBJ whole genome shotgun (WGS) entry which is preliminary data.</text>
</comment>
<dbReference type="PANTHER" id="PTHR10039">
    <property type="entry name" value="AMELOGENIN"/>
    <property type="match status" value="1"/>
</dbReference>
<dbReference type="RefSeq" id="XP_062718510.1">
    <property type="nucleotide sequence ID" value="XM_062868144.1"/>
</dbReference>
<dbReference type="PANTHER" id="PTHR10039:SF16">
    <property type="entry name" value="GPI INOSITOL-DEACYLASE"/>
    <property type="match status" value="1"/>
</dbReference>
<dbReference type="InterPro" id="IPR056884">
    <property type="entry name" value="NPHP3-like_N"/>
</dbReference>
<reference evidence="4" key="1">
    <citation type="journal article" date="2023" name="Mol. Phylogenet. Evol.">
        <title>Genome-scale phylogeny and comparative genomics of the fungal order Sordariales.</title>
        <authorList>
            <person name="Hensen N."/>
            <person name="Bonometti L."/>
            <person name="Westerberg I."/>
            <person name="Brannstrom I.O."/>
            <person name="Guillou S."/>
            <person name="Cros-Aarteil S."/>
            <person name="Calhoun S."/>
            <person name="Haridas S."/>
            <person name="Kuo A."/>
            <person name="Mondo S."/>
            <person name="Pangilinan J."/>
            <person name="Riley R."/>
            <person name="LaButti K."/>
            <person name="Andreopoulos B."/>
            <person name="Lipzen A."/>
            <person name="Chen C."/>
            <person name="Yan M."/>
            <person name="Daum C."/>
            <person name="Ng V."/>
            <person name="Clum A."/>
            <person name="Steindorff A."/>
            <person name="Ohm R.A."/>
            <person name="Martin F."/>
            <person name="Silar P."/>
            <person name="Natvig D.O."/>
            <person name="Lalanne C."/>
            <person name="Gautier V."/>
            <person name="Ament-Velasquez S.L."/>
            <person name="Kruys A."/>
            <person name="Hutchinson M.I."/>
            <person name="Powell A.J."/>
            <person name="Barry K."/>
            <person name="Miller A.N."/>
            <person name="Grigoriev I.V."/>
            <person name="Debuchy R."/>
            <person name="Gladieux P."/>
            <person name="Hiltunen Thoren M."/>
            <person name="Johannesson H."/>
        </authorList>
    </citation>
    <scope>NUCLEOTIDE SEQUENCE</scope>
    <source>
        <strain evidence="4">CBS 333.67</strain>
    </source>
</reference>
<gene>
    <name evidence="4" type="ORF">B0T15DRAFT_514743</name>
</gene>
<keyword evidence="5" id="KW-1185">Reference proteome</keyword>
<feature type="domain" description="Nephrocystin 3-like N-terminal" evidence="3">
    <location>
        <begin position="202"/>
        <end position="366"/>
    </location>
</feature>
<evidence type="ECO:0000313" key="5">
    <source>
        <dbReference type="Proteomes" id="UP001273166"/>
    </source>
</evidence>
<evidence type="ECO:0000313" key="4">
    <source>
        <dbReference type="EMBL" id="KAK3302730.1"/>
    </source>
</evidence>
<proteinExistence type="predicted"/>
<name>A0AAJ0GN12_9PEZI</name>
<feature type="region of interest" description="Disordered" evidence="2">
    <location>
        <begin position="796"/>
        <end position="846"/>
    </location>
</feature>
<dbReference type="EMBL" id="JAUDZG010000007">
    <property type="protein sequence ID" value="KAK3302730.1"/>
    <property type="molecule type" value="Genomic_DNA"/>
</dbReference>
<organism evidence="4 5">
    <name type="scientific">Chaetomium strumarium</name>
    <dbReference type="NCBI Taxonomy" id="1170767"/>
    <lineage>
        <taxon>Eukaryota</taxon>
        <taxon>Fungi</taxon>
        <taxon>Dikarya</taxon>
        <taxon>Ascomycota</taxon>
        <taxon>Pezizomycotina</taxon>
        <taxon>Sordariomycetes</taxon>
        <taxon>Sordariomycetidae</taxon>
        <taxon>Sordariales</taxon>
        <taxon>Chaetomiaceae</taxon>
        <taxon>Chaetomium</taxon>
    </lineage>
</organism>
<dbReference type="GeneID" id="87886973"/>
<dbReference type="Gene3D" id="3.40.50.300">
    <property type="entry name" value="P-loop containing nucleotide triphosphate hydrolases"/>
    <property type="match status" value="1"/>
</dbReference>
<evidence type="ECO:0000259" key="3">
    <source>
        <dbReference type="Pfam" id="PF24883"/>
    </source>
</evidence>
<reference evidence="4" key="2">
    <citation type="submission" date="2023-06" db="EMBL/GenBank/DDBJ databases">
        <authorList>
            <consortium name="Lawrence Berkeley National Laboratory"/>
            <person name="Mondo S.J."/>
            <person name="Hensen N."/>
            <person name="Bonometti L."/>
            <person name="Westerberg I."/>
            <person name="Brannstrom I.O."/>
            <person name="Guillou S."/>
            <person name="Cros-Aarteil S."/>
            <person name="Calhoun S."/>
            <person name="Haridas S."/>
            <person name="Kuo A."/>
            <person name="Pangilinan J."/>
            <person name="Riley R."/>
            <person name="Labutti K."/>
            <person name="Andreopoulos B."/>
            <person name="Lipzen A."/>
            <person name="Chen C."/>
            <person name="Yanf M."/>
            <person name="Daum C."/>
            <person name="Ng V."/>
            <person name="Clum A."/>
            <person name="Steindorff A."/>
            <person name="Ohm R."/>
            <person name="Martin F."/>
            <person name="Silar P."/>
            <person name="Natvig D."/>
            <person name="Lalanne C."/>
            <person name="Gautier V."/>
            <person name="Ament-Velasquez S.L."/>
            <person name="Kruys A."/>
            <person name="Hutchinson M.I."/>
            <person name="Powell A.J."/>
            <person name="Barry K."/>
            <person name="Miller A.N."/>
            <person name="Grigoriev I.V."/>
            <person name="Debuchy R."/>
            <person name="Gladieux P."/>
            <person name="Thoren M.H."/>
            <person name="Johannesson H."/>
        </authorList>
    </citation>
    <scope>NUCLEOTIDE SEQUENCE</scope>
    <source>
        <strain evidence="4">CBS 333.67</strain>
    </source>
</reference>
<accession>A0AAJ0GN12</accession>